<comment type="caution">
    <text evidence="4">The sequence shown here is derived from an EMBL/GenBank/DDBJ whole genome shotgun (WGS) entry which is preliminary data.</text>
</comment>
<feature type="region of interest" description="Disordered" evidence="2">
    <location>
        <begin position="60"/>
        <end position="82"/>
    </location>
</feature>
<evidence type="ECO:0000256" key="3">
    <source>
        <dbReference type="SAM" id="Phobius"/>
    </source>
</evidence>
<organism evidence="4 5">
    <name type="scientific">Cyclotella cryptica</name>
    <dbReference type="NCBI Taxonomy" id="29204"/>
    <lineage>
        <taxon>Eukaryota</taxon>
        <taxon>Sar</taxon>
        <taxon>Stramenopiles</taxon>
        <taxon>Ochrophyta</taxon>
        <taxon>Bacillariophyta</taxon>
        <taxon>Coscinodiscophyceae</taxon>
        <taxon>Thalassiosirophycidae</taxon>
        <taxon>Stephanodiscales</taxon>
        <taxon>Stephanodiscaceae</taxon>
        <taxon>Cyclotella</taxon>
    </lineage>
</organism>
<name>A0ABD3QZX9_9STRA</name>
<dbReference type="AlphaFoldDB" id="A0ABD3QZX9"/>
<dbReference type="PANTHER" id="PTHR10794">
    <property type="entry name" value="ABHYDROLASE DOMAIN-CONTAINING PROTEIN"/>
    <property type="match status" value="1"/>
</dbReference>
<dbReference type="SUPFAM" id="SSF53474">
    <property type="entry name" value="alpha/beta-Hydrolases"/>
    <property type="match status" value="1"/>
</dbReference>
<accession>A0ABD3QZX9</accession>
<reference evidence="4 5" key="1">
    <citation type="journal article" date="2020" name="G3 (Bethesda)">
        <title>Improved Reference Genome for Cyclotella cryptica CCMP332, a Model for Cell Wall Morphogenesis, Salinity Adaptation, and Lipid Production in Diatoms (Bacillariophyta).</title>
        <authorList>
            <person name="Roberts W.R."/>
            <person name="Downey K.M."/>
            <person name="Ruck E.C."/>
            <person name="Traller J.C."/>
            <person name="Alverson A.J."/>
        </authorList>
    </citation>
    <scope>NUCLEOTIDE SEQUENCE [LARGE SCALE GENOMIC DNA]</scope>
    <source>
        <strain evidence="4 5">CCMP332</strain>
    </source>
</reference>
<dbReference type="Gene3D" id="3.40.50.1820">
    <property type="entry name" value="alpha/beta hydrolase"/>
    <property type="match status" value="1"/>
</dbReference>
<keyword evidence="3" id="KW-0812">Transmembrane</keyword>
<evidence type="ECO:0000256" key="2">
    <source>
        <dbReference type="SAM" id="MobiDB-lite"/>
    </source>
</evidence>
<dbReference type="PANTHER" id="PTHR10794:SF63">
    <property type="entry name" value="ALPHA_BETA HYDROLASE 1, ISOFORM A"/>
    <property type="match status" value="1"/>
</dbReference>
<evidence type="ECO:0000313" key="4">
    <source>
        <dbReference type="EMBL" id="KAL3805642.1"/>
    </source>
</evidence>
<dbReference type="InterPro" id="IPR050960">
    <property type="entry name" value="AB_hydrolase_4_sf"/>
</dbReference>
<protein>
    <submittedName>
        <fullName evidence="4">Uncharacterized protein</fullName>
    </submittedName>
</protein>
<feature type="transmembrane region" description="Helical" evidence="3">
    <location>
        <begin position="230"/>
        <end position="249"/>
    </location>
</feature>
<dbReference type="Proteomes" id="UP001516023">
    <property type="component" value="Unassembled WGS sequence"/>
</dbReference>
<keyword evidence="3" id="KW-0472">Membrane</keyword>
<feature type="transmembrane region" description="Helical" evidence="3">
    <location>
        <begin position="118"/>
        <end position="137"/>
    </location>
</feature>
<evidence type="ECO:0000256" key="1">
    <source>
        <dbReference type="ARBA" id="ARBA00010884"/>
    </source>
</evidence>
<comment type="similarity">
    <text evidence="1">Belongs to the AB hydrolase superfamily. AB hydrolase 4 family.</text>
</comment>
<keyword evidence="3" id="KW-1133">Transmembrane helix</keyword>
<dbReference type="InterPro" id="IPR029058">
    <property type="entry name" value="AB_hydrolase_fold"/>
</dbReference>
<sequence>MDVNRALSQQAMPPSVKNHRPLASSAQSFLTHLNLPHHPTHSGIDIEELSFVGPGVFELPRGNSKNSHSSTPHSNASFHEPPPPIGPISLLELHDDSYVELARTACTMTAPTLAMMELWLRLFALLVGPLCVVCLVTREIARLGGDHASGGDRSVRRADAIMIMAILAVASSAVLFTDSLYVYEYGRSFGCCLFVASSVLATRLAREFQQAADGSVRCDKNHKRRMKQRANCFSALVWGLLFTTMIVFLRSDGGHMINLALEKVPTISILSGVASTATTAMKRHDNNPLTVISDPGIDLPTIEPGFYHSSNPLIQSIAKHWPESSRSYNVSNGATPYLVNGDQRTGIPFLVNKVEEQEYVRVYVQNPFDKEYLALDIAFPFQITREKGKEWTKTIYKIHDPLYITSINQFILSYMDSTVDLTKNMSKTLYLVVDPRAAPSLGMMDTTMIGWNVFHGARTGDVDIAARAVKRGLVEMAREMGVRTPILAGVGYSMGAIILSNYVARSGSHCALDSAIAISGGLDMRQQLNFKRSMRLWQPMLTFGLREDILLGKYARHYKHRLTKEQFRSMLRVTSISHLDVEAIVNYNSFDDLVHYYSEMSAMGDRDPEFQLFDDKNEGTCNTDKDGFWGRIANVSIPFVVLQALDDPLVGWRTIGTANAQGLAESGSGNIILLLTKAGGHVGWPVGTNPKKEGWKWMNDAARDFVLAVAAANQDLCMKKRSKENIVDR</sequence>
<keyword evidence="5" id="KW-1185">Reference proteome</keyword>
<dbReference type="EMBL" id="JABMIG020000002">
    <property type="protein sequence ID" value="KAL3805642.1"/>
    <property type="molecule type" value="Genomic_DNA"/>
</dbReference>
<feature type="transmembrane region" description="Helical" evidence="3">
    <location>
        <begin position="158"/>
        <end position="176"/>
    </location>
</feature>
<proteinExistence type="inferred from homology"/>
<feature type="compositionally biased region" description="Polar residues" evidence="2">
    <location>
        <begin position="1"/>
        <end position="12"/>
    </location>
</feature>
<feature type="compositionally biased region" description="Polar residues" evidence="2">
    <location>
        <begin position="63"/>
        <end position="77"/>
    </location>
</feature>
<gene>
    <name evidence="4" type="ORF">HJC23_005886</name>
</gene>
<feature type="region of interest" description="Disordered" evidence="2">
    <location>
        <begin position="1"/>
        <end position="21"/>
    </location>
</feature>
<evidence type="ECO:0000313" key="5">
    <source>
        <dbReference type="Proteomes" id="UP001516023"/>
    </source>
</evidence>